<evidence type="ECO:0000256" key="7">
    <source>
        <dbReference type="ARBA" id="ARBA00022777"/>
    </source>
</evidence>
<evidence type="ECO:0000259" key="11">
    <source>
        <dbReference type="PROSITE" id="PS51094"/>
    </source>
</evidence>
<dbReference type="Pfam" id="PF00359">
    <property type="entry name" value="PTS_EIIA_2"/>
    <property type="match status" value="1"/>
</dbReference>
<evidence type="ECO:0000256" key="3">
    <source>
        <dbReference type="ARBA" id="ARBA00022490"/>
    </source>
</evidence>
<evidence type="ECO:0000256" key="9">
    <source>
        <dbReference type="ARBA" id="ARBA00041175"/>
    </source>
</evidence>
<keyword evidence="6" id="KW-0598">Phosphotransferase system</keyword>
<dbReference type="Gene3D" id="3.40.930.10">
    <property type="entry name" value="Mannitol-specific EII, Chain A"/>
    <property type="match status" value="1"/>
</dbReference>
<evidence type="ECO:0000256" key="8">
    <source>
        <dbReference type="ARBA" id="ARBA00037387"/>
    </source>
</evidence>
<evidence type="ECO:0000256" key="10">
    <source>
        <dbReference type="ARBA" id="ARBA00042072"/>
    </source>
</evidence>
<evidence type="ECO:0000256" key="2">
    <source>
        <dbReference type="ARBA" id="ARBA00022448"/>
    </source>
</evidence>
<dbReference type="RefSeq" id="WP_208227506.1">
    <property type="nucleotide sequence ID" value="NZ_CP050854.1"/>
</dbReference>
<evidence type="ECO:0000313" key="13">
    <source>
        <dbReference type="Proteomes" id="UP000671960"/>
    </source>
</evidence>
<dbReference type="PANTHER" id="PTHR36203:SF1">
    <property type="entry name" value="ASCORBATE-SPECIFIC PTS SYSTEM EIIA COMPONENT"/>
    <property type="match status" value="1"/>
</dbReference>
<keyword evidence="3" id="KW-0963">Cytoplasm</keyword>
<proteinExistence type="predicted"/>
<dbReference type="SUPFAM" id="SSF55804">
    <property type="entry name" value="Phoshotransferase/anion transport protein"/>
    <property type="match status" value="1"/>
</dbReference>
<keyword evidence="5" id="KW-0808">Transferase</keyword>
<evidence type="ECO:0000256" key="1">
    <source>
        <dbReference type="ARBA" id="ARBA00004496"/>
    </source>
</evidence>
<comment type="function">
    <text evidence="8">The phosphoenolpyruvate-dependent sugar phosphotransferase system (sugar PTS), a major carbohydrate active transport system, catalyzes the phosphorylation of incoming sugar substrates concomitantly with their translocation across the cell membrane. The enzyme II UlaABC PTS system is involved in ascorbate transport.</text>
</comment>
<evidence type="ECO:0000256" key="6">
    <source>
        <dbReference type="ARBA" id="ARBA00022683"/>
    </source>
</evidence>
<evidence type="ECO:0000256" key="4">
    <source>
        <dbReference type="ARBA" id="ARBA00022553"/>
    </source>
</evidence>
<dbReference type="PANTHER" id="PTHR36203">
    <property type="entry name" value="ASCORBATE-SPECIFIC PTS SYSTEM EIIA COMPONENT"/>
    <property type="match status" value="1"/>
</dbReference>
<dbReference type="EMBL" id="CP050854">
    <property type="protein sequence ID" value="QTF09115.1"/>
    <property type="molecule type" value="Genomic_DNA"/>
</dbReference>
<reference evidence="12 13" key="1">
    <citation type="submission" date="2020-03" db="EMBL/GenBank/DDBJ databases">
        <authorList>
            <person name="Bakhshi Ganjeh M."/>
        </authorList>
    </citation>
    <scope>NUCLEOTIDE SEQUENCE [LARGE SCALE GENOMIC DNA]</scope>
    <source>
        <strain evidence="13">Iran 50</strain>
    </source>
</reference>
<evidence type="ECO:0000256" key="5">
    <source>
        <dbReference type="ARBA" id="ARBA00022679"/>
    </source>
</evidence>
<organism evidence="12 13">
    <name type="scientific">Brenneria izadpanahii</name>
    <dbReference type="NCBI Taxonomy" id="2722756"/>
    <lineage>
        <taxon>Bacteria</taxon>
        <taxon>Pseudomonadati</taxon>
        <taxon>Pseudomonadota</taxon>
        <taxon>Gammaproteobacteria</taxon>
        <taxon>Enterobacterales</taxon>
        <taxon>Pectobacteriaceae</taxon>
        <taxon>Brenneria</taxon>
    </lineage>
</organism>
<dbReference type="InterPro" id="IPR002178">
    <property type="entry name" value="PTS_EIIA_type-2_dom"/>
</dbReference>
<protein>
    <recommendedName>
        <fullName evidence="9">Ascorbate-specific PTS system EIIA component</fullName>
    </recommendedName>
    <alternativeName>
        <fullName evidence="10">Ascorbate-specific phosphotransferase enzyme IIA component</fullName>
    </alternativeName>
</protein>
<evidence type="ECO:0000313" key="12">
    <source>
        <dbReference type="EMBL" id="QTF09115.1"/>
    </source>
</evidence>
<dbReference type="PROSITE" id="PS51094">
    <property type="entry name" value="PTS_EIIA_TYPE_2"/>
    <property type="match status" value="1"/>
</dbReference>
<feature type="domain" description="PTS EIIA type-2" evidence="11">
    <location>
        <begin position="6"/>
        <end position="150"/>
    </location>
</feature>
<dbReference type="CDD" id="cd00211">
    <property type="entry name" value="PTS_IIA_fru"/>
    <property type="match status" value="1"/>
</dbReference>
<dbReference type="InterPro" id="IPR051351">
    <property type="entry name" value="Ascorbate-PTS_EIIA_comp"/>
</dbReference>
<keyword evidence="2" id="KW-0813">Transport</keyword>
<accession>A0ABX7UUY4</accession>
<keyword evidence="13" id="KW-1185">Reference proteome</keyword>
<dbReference type="Proteomes" id="UP000671960">
    <property type="component" value="Chromosome"/>
</dbReference>
<comment type="subcellular location">
    <subcellularLocation>
        <location evidence="1">Cytoplasm</location>
    </subcellularLocation>
</comment>
<keyword evidence="4" id="KW-0597">Phosphoprotein</keyword>
<dbReference type="InterPro" id="IPR016152">
    <property type="entry name" value="PTrfase/Anion_transptr"/>
</dbReference>
<gene>
    <name evidence="12" type="ORF">HC231_15305</name>
</gene>
<sequence>MTLGSRIITENLFALQCTANNWQEAVKLGCTLLEEKEYITADYYQGILNVVAEHGPYFVILPGIAMPHARPEAGALKTGCSLVILKEPVDFGHENNGPVSILFTMAAKSTEEINEGILIEIMELLDDDNVIERLRQVKNAEDLKSVFGKF</sequence>
<keyword evidence="7" id="KW-0418">Kinase</keyword>
<name>A0ABX7UUY4_9GAMM</name>